<evidence type="ECO:0000313" key="2">
    <source>
        <dbReference type="Proteomes" id="UP000050761"/>
    </source>
</evidence>
<organism evidence="2 3">
    <name type="scientific">Heligmosomoides polygyrus</name>
    <name type="common">Parasitic roundworm</name>
    <dbReference type="NCBI Taxonomy" id="6339"/>
    <lineage>
        <taxon>Eukaryota</taxon>
        <taxon>Metazoa</taxon>
        <taxon>Ecdysozoa</taxon>
        <taxon>Nematoda</taxon>
        <taxon>Chromadorea</taxon>
        <taxon>Rhabditida</taxon>
        <taxon>Rhabditina</taxon>
        <taxon>Rhabditomorpha</taxon>
        <taxon>Strongyloidea</taxon>
        <taxon>Heligmosomidae</taxon>
        <taxon>Heligmosomoides</taxon>
    </lineage>
</organism>
<dbReference type="EMBL" id="UZAH01036679">
    <property type="protein sequence ID" value="VDP46643.1"/>
    <property type="molecule type" value="Genomic_DNA"/>
</dbReference>
<reference evidence="3" key="2">
    <citation type="submission" date="2019-09" db="UniProtKB">
        <authorList>
            <consortium name="WormBaseParasite"/>
        </authorList>
    </citation>
    <scope>IDENTIFICATION</scope>
</reference>
<dbReference type="AlphaFoldDB" id="A0A183GPQ7"/>
<accession>A0A183GPQ7</accession>
<accession>A0A3P8HJZ2</accession>
<dbReference type="Proteomes" id="UP000050761">
    <property type="component" value="Unassembled WGS sequence"/>
</dbReference>
<keyword evidence="2" id="KW-1185">Reference proteome</keyword>
<proteinExistence type="predicted"/>
<protein>
    <submittedName>
        <fullName evidence="1 3">Uncharacterized protein</fullName>
    </submittedName>
</protein>
<reference evidence="1 2" key="1">
    <citation type="submission" date="2018-11" db="EMBL/GenBank/DDBJ databases">
        <authorList>
            <consortium name="Pathogen Informatics"/>
        </authorList>
    </citation>
    <scope>NUCLEOTIDE SEQUENCE [LARGE SCALE GENOMIC DNA]</scope>
</reference>
<evidence type="ECO:0000313" key="1">
    <source>
        <dbReference type="EMBL" id="VDP46643.1"/>
    </source>
</evidence>
<gene>
    <name evidence="1" type="ORF">HPBE_LOCUS24676</name>
</gene>
<sequence length="66" mass="7413">MLQLPRKSVPKLFASTEGRFTIIDEFAKDSSDSDVDSPLPTYANGKLSEFEWHSLRNGALFLELPV</sequence>
<evidence type="ECO:0000313" key="3">
    <source>
        <dbReference type="WBParaSite" id="HPBE_0002467701-mRNA-1"/>
    </source>
</evidence>
<dbReference type="WBParaSite" id="HPBE_0002467701-mRNA-1">
    <property type="protein sequence ID" value="HPBE_0002467701-mRNA-1"/>
    <property type="gene ID" value="HPBE_0002467701"/>
</dbReference>
<name>A0A183GPQ7_HELPZ</name>